<comment type="caution">
    <text evidence="1">The sequence shown here is derived from an EMBL/GenBank/DDBJ whole genome shotgun (WGS) entry which is preliminary data.</text>
</comment>
<evidence type="ECO:0008006" key="3">
    <source>
        <dbReference type="Google" id="ProtNLM"/>
    </source>
</evidence>
<organism evidence="1 2">
    <name type="scientific">Streptomyces coacervatus</name>
    <dbReference type="NCBI Taxonomy" id="647381"/>
    <lineage>
        <taxon>Bacteria</taxon>
        <taxon>Bacillati</taxon>
        <taxon>Actinomycetota</taxon>
        <taxon>Actinomycetes</taxon>
        <taxon>Kitasatosporales</taxon>
        <taxon>Streptomycetaceae</taxon>
        <taxon>Streptomyces</taxon>
    </lineage>
</organism>
<dbReference type="InterPro" id="IPR032716">
    <property type="entry name" value="ACC_epsilon"/>
</dbReference>
<accession>A0ABP7HR23</accession>
<reference evidence="2" key="1">
    <citation type="journal article" date="2019" name="Int. J. Syst. Evol. Microbiol.">
        <title>The Global Catalogue of Microorganisms (GCM) 10K type strain sequencing project: providing services to taxonomists for standard genome sequencing and annotation.</title>
        <authorList>
            <consortium name="The Broad Institute Genomics Platform"/>
            <consortium name="The Broad Institute Genome Sequencing Center for Infectious Disease"/>
            <person name="Wu L."/>
            <person name="Ma J."/>
        </authorList>
    </citation>
    <scope>NUCLEOTIDE SEQUENCE [LARGE SCALE GENOMIC DNA]</scope>
    <source>
        <strain evidence="2">JCM 17138</strain>
    </source>
</reference>
<dbReference type="Proteomes" id="UP001501009">
    <property type="component" value="Unassembled WGS sequence"/>
</dbReference>
<gene>
    <name evidence="1" type="ORF">GCM10022403_036200</name>
</gene>
<proteinExistence type="predicted"/>
<protein>
    <recommendedName>
        <fullName evidence="3">Acyl-CoA carboxylase subunit epsilon</fullName>
    </recommendedName>
</protein>
<dbReference type="EMBL" id="BAABDE010000017">
    <property type="protein sequence ID" value="GAA3799020.1"/>
    <property type="molecule type" value="Genomic_DNA"/>
</dbReference>
<sequence length="67" mass="7086">MNAAFRVVRGNPDPDELAALVAVLTVLRTRAATADDAPAPTVPRATWDRAGNGYSSPLAWVVQRTAP</sequence>
<dbReference type="RefSeq" id="WP_275778408.1">
    <property type="nucleotide sequence ID" value="NZ_BAABDE010000017.1"/>
</dbReference>
<keyword evidence="2" id="KW-1185">Reference proteome</keyword>
<evidence type="ECO:0000313" key="1">
    <source>
        <dbReference type="EMBL" id="GAA3799020.1"/>
    </source>
</evidence>
<name>A0ABP7HR23_9ACTN</name>
<evidence type="ECO:0000313" key="2">
    <source>
        <dbReference type="Proteomes" id="UP001501009"/>
    </source>
</evidence>
<dbReference type="Pfam" id="PF13822">
    <property type="entry name" value="ACC_epsilon"/>
    <property type="match status" value="1"/>
</dbReference>